<dbReference type="EMBL" id="CP038436">
    <property type="protein sequence ID" value="QBX55360.1"/>
    <property type="molecule type" value="Genomic_DNA"/>
</dbReference>
<dbReference type="OrthoDB" id="3790875at2"/>
<dbReference type="AlphaFoldDB" id="A0A4P7IF17"/>
<keyword evidence="2" id="KW-1185">Reference proteome</keyword>
<evidence type="ECO:0000313" key="1">
    <source>
        <dbReference type="EMBL" id="QBX55360.1"/>
    </source>
</evidence>
<sequence length="367" mass="40023">MAHLRSGGTTPWSRWSGEAAAAGRVLPGAQQLELLRRVNESLATGHAADASTEASTRLADRVLSAPAAGRGKPDLALAGVGTHDFGPRPVDPGELPARELVRVATTLLAEDLVALGVAPEREPLGRPWRRRHRLIGDPFVVGRLTPVLKARGRPQGGPLPHVVVAAGPMDELLAHTWTQRCFEHGTMPWLDWLRYWRERDQLPPRLDLATAAARWTHQPRQVRIVTDRSRLASELGVRRVPPVTLPGADAAELSRRVAALVGLLVPADRRPALMSRTWLPRIPPTDTAPVVVPPGEREWIERAADRVARQVRRAGYPVVGDLADLAPRFSATSVTDAGLDPRELDGRVLDLAVRMLIEGNTEGREGR</sequence>
<dbReference type="Proteomes" id="UP000294853">
    <property type="component" value="Chromosome"/>
</dbReference>
<accession>A0A4P7IF17</accession>
<organism evidence="1 2">
    <name type="scientific">Nocardioides seonyuensis</name>
    <dbReference type="NCBI Taxonomy" id="2518371"/>
    <lineage>
        <taxon>Bacteria</taxon>
        <taxon>Bacillati</taxon>
        <taxon>Actinomycetota</taxon>
        <taxon>Actinomycetes</taxon>
        <taxon>Propionibacteriales</taxon>
        <taxon>Nocardioidaceae</taxon>
        <taxon>Nocardioides</taxon>
    </lineage>
</organism>
<dbReference type="RefSeq" id="WP_135267352.1">
    <property type="nucleotide sequence ID" value="NZ_CP038436.1"/>
</dbReference>
<proteinExistence type="predicted"/>
<evidence type="ECO:0000313" key="2">
    <source>
        <dbReference type="Proteomes" id="UP000294853"/>
    </source>
</evidence>
<dbReference type="KEGG" id="nsn:EXE58_07770"/>
<gene>
    <name evidence="1" type="ORF">EXE58_07770</name>
</gene>
<reference evidence="1 2" key="1">
    <citation type="submission" date="2019-03" db="EMBL/GenBank/DDBJ databases">
        <title>Three New Species of Nocardioides, Nocardioides euryhalodurans sp. nov., Nocardioides seonyuensis sp. nov. and Nocardioides eburneoflavus sp. nov. Iolated from Soil.</title>
        <authorList>
            <person name="Roh S.G."/>
            <person name="Lee C."/>
            <person name="Kim M.-K."/>
            <person name="Kim S.B."/>
        </authorList>
    </citation>
    <scope>NUCLEOTIDE SEQUENCE [LARGE SCALE GENOMIC DNA]</scope>
    <source>
        <strain evidence="1 2">MMS17-SY207-3</strain>
    </source>
</reference>
<name>A0A4P7IF17_9ACTN</name>
<protein>
    <submittedName>
        <fullName evidence="1">Uncharacterized protein</fullName>
    </submittedName>
</protein>